<dbReference type="Proteomes" id="UP001396898">
    <property type="component" value="Unassembled WGS sequence"/>
</dbReference>
<accession>A0ABR1ST47</accession>
<dbReference type="EMBL" id="JAQQWI010000002">
    <property type="protein sequence ID" value="KAK8037487.1"/>
    <property type="molecule type" value="Genomic_DNA"/>
</dbReference>
<evidence type="ECO:0000313" key="1">
    <source>
        <dbReference type="EMBL" id="KAK8037487.1"/>
    </source>
</evidence>
<keyword evidence="2" id="KW-1185">Reference proteome</keyword>
<sequence>MTLPEAPEDPPGNTVEFGYGNGAVLCSSDGEEELCVIPDPVGVTAVGPALGLGLGPVEFDMVKGGTTVGLIVPGAVFCTPLEPKGITLELETGNGGVGRVLAGAGTVCPAGLPPGTLLPDPRVVIRLGDDGAVVSPELPVGPVLGAVMFDKGKGGIDSEDVFSDVGGTETPVLNGAVPVMLPVGATVWPPGPPVALVRGNGPVEKVCASDVLVSVWPIGEAVMDAGPVPVCDPKVPVGSTVDRLVPFVMGNGAKDPDMLGLRVPELIGALVTGGPPGIPVIDIVEVPL</sequence>
<gene>
    <name evidence="1" type="ORF">PG991_000833</name>
</gene>
<protein>
    <submittedName>
        <fullName evidence="1">Uncharacterized protein</fullName>
    </submittedName>
</protein>
<evidence type="ECO:0000313" key="2">
    <source>
        <dbReference type="Proteomes" id="UP001396898"/>
    </source>
</evidence>
<proteinExistence type="predicted"/>
<name>A0ABR1ST47_9PEZI</name>
<organism evidence="1 2">
    <name type="scientific">Apiospora marii</name>
    <dbReference type="NCBI Taxonomy" id="335849"/>
    <lineage>
        <taxon>Eukaryota</taxon>
        <taxon>Fungi</taxon>
        <taxon>Dikarya</taxon>
        <taxon>Ascomycota</taxon>
        <taxon>Pezizomycotina</taxon>
        <taxon>Sordariomycetes</taxon>
        <taxon>Xylariomycetidae</taxon>
        <taxon>Amphisphaeriales</taxon>
        <taxon>Apiosporaceae</taxon>
        <taxon>Apiospora</taxon>
    </lineage>
</organism>
<comment type="caution">
    <text evidence="1">The sequence shown here is derived from an EMBL/GenBank/DDBJ whole genome shotgun (WGS) entry which is preliminary data.</text>
</comment>
<reference evidence="1 2" key="1">
    <citation type="submission" date="2023-01" db="EMBL/GenBank/DDBJ databases">
        <title>Analysis of 21 Apiospora genomes using comparative genomics revels a genus with tremendous synthesis potential of carbohydrate active enzymes and secondary metabolites.</title>
        <authorList>
            <person name="Sorensen T."/>
        </authorList>
    </citation>
    <scope>NUCLEOTIDE SEQUENCE [LARGE SCALE GENOMIC DNA]</scope>
    <source>
        <strain evidence="1 2">CBS 20057</strain>
    </source>
</reference>